<dbReference type="InterPro" id="IPR016032">
    <property type="entry name" value="Sig_transdc_resp-reg_C-effctor"/>
</dbReference>
<dbReference type="Gene3D" id="1.10.10.10">
    <property type="entry name" value="Winged helix-like DNA-binding domain superfamily/Winged helix DNA-binding domain"/>
    <property type="match status" value="1"/>
</dbReference>
<sequence length="399" mass="43371">MAAVSSENSSPRKQERLALSRIEEPPHELLDLIYDAAADDHLWVPVLEEIAKLTNSAAGVLLCQSIRDRTIFFEHHTNTSEECIRILKERHMVNPWTVHMSTHSPVGVVVPSDTILPLSNLQRTAFFDEVMRPQGLGHSAMIGLAQKPDFGVGFSVNRGPRQGPYGDQELRLLEKLGPHMLRSVRLGLRMDAYKALQRAEWQTLESLAVGVILLDRKARVLFANRAARLLGGEHGPLRLRHSKVAHISPSHSRRLDEIVQSALRGTPTATIAVPHVDRGSPLTILASSVRAQDVDRFADANLKGAAVLLFIIDATNKSGVPASVLMDAYGLTPAEARVALAIASGLSIPETASALSLSLNTIKTQLQAVFGKSGLNRQTDLARMIASIGLVNAGKPETK</sequence>
<dbReference type="EMBL" id="BKAJ01000118">
    <property type="protein sequence ID" value="GEP59079.1"/>
    <property type="molecule type" value="Genomic_DNA"/>
</dbReference>
<organism evidence="2 3">
    <name type="scientific">Reyranella soli</name>
    <dbReference type="NCBI Taxonomy" id="1230389"/>
    <lineage>
        <taxon>Bacteria</taxon>
        <taxon>Pseudomonadati</taxon>
        <taxon>Pseudomonadota</taxon>
        <taxon>Alphaproteobacteria</taxon>
        <taxon>Hyphomicrobiales</taxon>
        <taxon>Reyranellaceae</taxon>
        <taxon>Reyranella</taxon>
    </lineage>
</organism>
<evidence type="ECO:0000313" key="2">
    <source>
        <dbReference type="EMBL" id="GEP59079.1"/>
    </source>
</evidence>
<dbReference type="SMART" id="SM00421">
    <property type="entry name" value="HTH_LUXR"/>
    <property type="match status" value="1"/>
</dbReference>
<feature type="domain" description="HTH luxR-type" evidence="1">
    <location>
        <begin position="328"/>
        <end position="385"/>
    </location>
</feature>
<dbReference type="InterPro" id="IPR036388">
    <property type="entry name" value="WH-like_DNA-bd_sf"/>
</dbReference>
<dbReference type="Pfam" id="PF08448">
    <property type="entry name" value="PAS_4"/>
    <property type="match status" value="1"/>
</dbReference>
<proteinExistence type="predicted"/>
<evidence type="ECO:0000313" key="3">
    <source>
        <dbReference type="Proteomes" id="UP000321058"/>
    </source>
</evidence>
<reference evidence="2 3" key="1">
    <citation type="submission" date="2019-07" db="EMBL/GenBank/DDBJ databases">
        <title>Whole genome shotgun sequence of Reyranella soli NBRC 108950.</title>
        <authorList>
            <person name="Hosoyama A."/>
            <person name="Uohara A."/>
            <person name="Ohji S."/>
            <person name="Ichikawa N."/>
        </authorList>
    </citation>
    <scope>NUCLEOTIDE SEQUENCE [LARGE SCALE GENOMIC DNA]</scope>
    <source>
        <strain evidence="2 3">NBRC 108950</strain>
    </source>
</reference>
<dbReference type="InterPro" id="IPR013656">
    <property type="entry name" value="PAS_4"/>
</dbReference>
<evidence type="ECO:0000259" key="1">
    <source>
        <dbReference type="SMART" id="SM00421"/>
    </source>
</evidence>
<keyword evidence="3" id="KW-1185">Reference proteome</keyword>
<protein>
    <submittedName>
        <fullName evidence="2">LuxR family transcriptional regulator</fullName>
    </submittedName>
</protein>
<dbReference type="AlphaFoldDB" id="A0A512NJF3"/>
<comment type="caution">
    <text evidence="2">The sequence shown here is derived from an EMBL/GenBank/DDBJ whole genome shotgun (WGS) entry which is preliminary data.</text>
</comment>
<accession>A0A512NJF3</accession>
<dbReference type="Gene3D" id="3.30.450.20">
    <property type="entry name" value="PAS domain"/>
    <property type="match status" value="1"/>
</dbReference>
<dbReference type="SUPFAM" id="SSF46894">
    <property type="entry name" value="C-terminal effector domain of the bipartite response regulators"/>
    <property type="match status" value="1"/>
</dbReference>
<dbReference type="OrthoDB" id="7321545at2"/>
<dbReference type="GO" id="GO:0003677">
    <property type="term" value="F:DNA binding"/>
    <property type="evidence" value="ECO:0007669"/>
    <property type="project" value="InterPro"/>
</dbReference>
<gene>
    <name evidence="2" type="ORF">RSO01_62450</name>
</gene>
<name>A0A512NJF3_9HYPH</name>
<dbReference type="InterPro" id="IPR000792">
    <property type="entry name" value="Tscrpt_reg_LuxR_C"/>
</dbReference>
<dbReference type="GO" id="GO:0006355">
    <property type="term" value="P:regulation of DNA-templated transcription"/>
    <property type="evidence" value="ECO:0007669"/>
    <property type="project" value="InterPro"/>
</dbReference>
<dbReference type="Proteomes" id="UP000321058">
    <property type="component" value="Unassembled WGS sequence"/>
</dbReference>